<gene>
    <name evidence="11" type="ORF">KL933_004492</name>
</gene>
<dbReference type="FunFam" id="1.20.120.1190:FF:000001">
    <property type="entry name" value="Nucleolar GTP-binding protein 1"/>
    <property type="match status" value="1"/>
</dbReference>
<dbReference type="InterPro" id="IPR041623">
    <property type="entry name" value="NOG1_N"/>
</dbReference>
<comment type="similarity">
    <text evidence="8">Belongs to the TRAFAC class OBG-HflX-like GTPase superfamily. OBG GTPase family. NOG subfamily.</text>
</comment>
<evidence type="ECO:0000256" key="8">
    <source>
        <dbReference type="PIRNR" id="PIRNR038919"/>
    </source>
</evidence>
<accession>A0AAN6HYM9</accession>
<evidence type="ECO:0000313" key="12">
    <source>
        <dbReference type="Proteomes" id="UP000738402"/>
    </source>
</evidence>
<dbReference type="Gene3D" id="3.40.50.300">
    <property type="entry name" value="P-loop containing nucleotide triphosphate hydrolases"/>
    <property type="match status" value="1"/>
</dbReference>
<dbReference type="Pfam" id="PF08155">
    <property type="entry name" value="NOGCT"/>
    <property type="match status" value="1"/>
</dbReference>
<dbReference type="AlphaFoldDB" id="A0AAN6HYM9"/>
<dbReference type="PANTHER" id="PTHR45759">
    <property type="entry name" value="NUCLEOLAR GTP-BINDING PROTEIN 1"/>
    <property type="match status" value="1"/>
</dbReference>
<dbReference type="InterPro" id="IPR031167">
    <property type="entry name" value="G_OBG"/>
</dbReference>
<evidence type="ECO:0000256" key="2">
    <source>
        <dbReference type="ARBA" id="ARBA00004604"/>
    </source>
</evidence>
<dbReference type="PIRSF" id="PIRSF038919">
    <property type="entry name" value="NOG1"/>
    <property type="match status" value="1"/>
</dbReference>
<keyword evidence="6" id="KW-0342">GTP-binding</keyword>
<dbReference type="Pfam" id="PF17835">
    <property type="entry name" value="NOG1_N"/>
    <property type="match status" value="1"/>
</dbReference>
<proteinExistence type="inferred from homology"/>
<keyword evidence="7 8" id="KW-0539">Nucleus</keyword>
<keyword evidence="4 8" id="KW-0690">Ribosome biogenesis</keyword>
<dbReference type="SUPFAM" id="SSF52540">
    <property type="entry name" value="P-loop containing nucleoside triphosphate hydrolases"/>
    <property type="match status" value="1"/>
</dbReference>
<feature type="domain" description="OBG-type G" evidence="10">
    <location>
        <begin position="168"/>
        <end position="340"/>
    </location>
</feature>
<dbReference type="PROSITE" id="PS51710">
    <property type="entry name" value="G_OBG"/>
    <property type="match status" value="1"/>
</dbReference>
<name>A0AAN6HYM9_9ASCO</name>
<dbReference type="FunFam" id="3.40.50.300:FF:000496">
    <property type="entry name" value="Nucleolar GTP-binding protein 1"/>
    <property type="match status" value="1"/>
</dbReference>
<feature type="compositionally biased region" description="Basic and acidic residues" evidence="9">
    <location>
        <begin position="586"/>
        <end position="615"/>
    </location>
</feature>
<evidence type="ECO:0000313" key="11">
    <source>
        <dbReference type="EMBL" id="KAG7725059.1"/>
    </source>
</evidence>
<dbReference type="InterPro" id="IPR012973">
    <property type="entry name" value="NOG_C"/>
</dbReference>
<dbReference type="Proteomes" id="UP000738402">
    <property type="component" value="Unassembled WGS sequence"/>
</dbReference>
<evidence type="ECO:0000256" key="3">
    <source>
        <dbReference type="ARBA" id="ARBA00022126"/>
    </source>
</evidence>
<dbReference type="CDD" id="cd01897">
    <property type="entry name" value="NOG"/>
    <property type="match status" value="1"/>
</dbReference>
<evidence type="ECO:0000259" key="10">
    <source>
        <dbReference type="PROSITE" id="PS51710"/>
    </source>
</evidence>
<protein>
    <recommendedName>
        <fullName evidence="3 8">Nucleolar GTP-binding protein 1</fullName>
    </recommendedName>
</protein>
<comment type="function">
    <text evidence="1 8">Involved in the biogenesis of the 60S ribosomal subunit.</text>
</comment>
<comment type="subcellular location">
    <subcellularLocation>
        <location evidence="2 8">Nucleus</location>
        <location evidence="2 8">Nucleolus</location>
    </subcellularLocation>
</comment>
<evidence type="ECO:0000256" key="5">
    <source>
        <dbReference type="ARBA" id="ARBA00022741"/>
    </source>
</evidence>
<feature type="compositionally biased region" description="Basic and acidic residues" evidence="9">
    <location>
        <begin position="539"/>
        <end position="567"/>
    </location>
</feature>
<dbReference type="GO" id="GO:0005730">
    <property type="term" value="C:nucleolus"/>
    <property type="evidence" value="ECO:0007669"/>
    <property type="project" value="UniProtKB-SubCell"/>
</dbReference>
<dbReference type="GO" id="GO:1902626">
    <property type="term" value="P:assembly of large subunit precursor of preribosome"/>
    <property type="evidence" value="ECO:0007669"/>
    <property type="project" value="UniProtKB-ARBA"/>
</dbReference>
<dbReference type="PRINTS" id="PR00326">
    <property type="entry name" value="GTP1OBG"/>
</dbReference>
<reference evidence="11" key="1">
    <citation type="journal article" date="2021" name="G3 (Bethesda)">
        <title>Genomic diversity, chromosomal rearrangements, and interspecies hybridization in the ogataea polymorpha species complex.</title>
        <authorList>
            <person name="Hanson S.J."/>
            <person name="Cinneide E.O."/>
            <person name="Salzberg L.I."/>
            <person name="Wolfe K.H."/>
            <person name="McGowan J."/>
            <person name="Fitzpatrick D.A."/>
            <person name="Matlin K."/>
        </authorList>
    </citation>
    <scope>NUCLEOTIDE SEQUENCE</scope>
    <source>
        <strain evidence="11">83-405-1</strain>
    </source>
</reference>
<dbReference type="InterPro" id="IPR024926">
    <property type="entry name" value="NOG1"/>
</dbReference>
<feature type="region of interest" description="Disordered" evidence="9">
    <location>
        <begin position="539"/>
        <end position="635"/>
    </location>
</feature>
<comment type="caution">
    <text evidence="11">The sequence shown here is derived from an EMBL/GenBank/DDBJ whole genome shotgun (WGS) entry which is preliminary data.</text>
</comment>
<dbReference type="EMBL" id="JAHLUH010000014">
    <property type="protein sequence ID" value="KAG7725059.1"/>
    <property type="molecule type" value="Genomic_DNA"/>
</dbReference>
<dbReference type="Pfam" id="PF06858">
    <property type="entry name" value="NOG1"/>
    <property type="match status" value="1"/>
</dbReference>
<evidence type="ECO:0000256" key="1">
    <source>
        <dbReference type="ARBA" id="ARBA00002889"/>
    </source>
</evidence>
<keyword evidence="5" id="KW-0547">Nucleotide-binding</keyword>
<evidence type="ECO:0000256" key="4">
    <source>
        <dbReference type="ARBA" id="ARBA00022517"/>
    </source>
</evidence>
<sequence length="635" mass="73256">MQLTWKDIPAVPTSNDMLDIVLNRTQRKTPTVIRPGFKIQRIRAFYMRKVKFTAEGFTEKFEDVLKGFPNINDVHPFHRDLMDTLYEKNHYKISLAAVSRAKTLIEQVSRDYVRLLKFGQSLFQCKQLKRAALGRMATIVKKLKDPFAYLEQVRQHLGRLPSIDPNTRTLLICGYPNVGKSSFLKCITKADVEVQPYAFTTKSLYVGHFDYKYLRFQAIDTPGILDRPTEEMNNIEMQSIYAIAHLRSCVLYFMDLSEQCGFSIEAQVKLFHSIKPLFANKSVLVVVNKTDIIRMEDLEESQAQLVQSVMDVPGVELMQTSCYQEENVMEVRNKACEKLLTSRIEQKLKGTARVTNVLNKIHVARPQARDDVERVPFIPEEAKKLGRYDPMDPNRRKLARDIEAENGGAGVFNINLKEKYILEDDEWKNDVMPEILDGRNVYDFLDPEISAKLQALEEEEERLEQEGFYDSDEEIEDDEVAELREKAEWIRNKQKQMIQAARSRKALNNKSIMPRSKITKSFSELENHMYHVGHDVSKLREKREKAGRGRELTGSDYVRALDEDRKAPAPANQSDRLNGGLSDGALRSKAERMAKAERRERNRQARAGEADRREVAMMPKHLMSGKRGVGKTDRR</sequence>
<evidence type="ECO:0000256" key="6">
    <source>
        <dbReference type="ARBA" id="ARBA00023134"/>
    </source>
</evidence>
<dbReference type="Gene3D" id="1.20.120.1190">
    <property type="match status" value="1"/>
</dbReference>
<dbReference type="InterPro" id="IPR027417">
    <property type="entry name" value="P-loop_NTPase"/>
</dbReference>
<evidence type="ECO:0000256" key="9">
    <source>
        <dbReference type="SAM" id="MobiDB-lite"/>
    </source>
</evidence>
<dbReference type="InterPro" id="IPR006073">
    <property type="entry name" value="GTP-bd"/>
</dbReference>
<organism evidence="11 12">
    <name type="scientific">Ogataea haglerorum</name>
    <dbReference type="NCBI Taxonomy" id="1937702"/>
    <lineage>
        <taxon>Eukaryota</taxon>
        <taxon>Fungi</taxon>
        <taxon>Dikarya</taxon>
        <taxon>Ascomycota</taxon>
        <taxon>Saccharomycotina</taxon>
        <taxon>Pichiomycetes</taxon>
        <taxon>Pichiales</taxon>
        <taxon>Pichiaceae</taxon>
        <taxon>Ogataea</taxon>
    </lineage>
</organism>
<evidence type="ECO:0000256" key="7">
    <source>
        <dbReference type="ARBA" id="ARBA00023242"/>
    </source>
</evidence>
<dbReference type="GO" id="GO:0005525">
    <property type="term" value="F:GTP binding"/>
    <property type="evidence" value="ECO:0007669"/>
    <property type="project" value="UniProtKB-KW"/>
</dbReference>
<dbReference type="InterPro" id="IPR010674">
    <property type="entry name" value="NOG1_Rossman_fold_dom"/>
</dbReference>